<dbReference type="GO" id="GO:0005737">
    <property type="term" value="C:cytoplasm"/>
    <property type="evidence" value="ECO:0007669"/>
    <property type="project" value="UniProtKB-SubCell"/>
</dbReference>
<evidence type="ECO:0000256" key="1">
    <source>
        <dbReference type="ARBA" id="ARBA00004496"/>
    </source>
</evidence>
<dbReference type="InterPro" id="IPR040122">
    <property type="entry name" value="Importin_beta"/>
</dbReference>
<evidence type="ECO:0000256" key="4">
    <source>
        <dbReference type="ARBA" id="ARBA00022737"/>
    </source>
</evidence>
<evidence type="ECO:0000256" key="3">
    <source>
        <dbReference type="ARBA" id="ARBA00022490"/>
    </source>
</evidence>
<dbReference type="InterPro" id="IPR016024">
    <property type="entry name" value="ARM-type_fold"/>
</dbReference>
<dbReference type="GO" id="GO:0006606">
    <property type="term" value="P:protein import into nucleus"/>
    <property type="evidence" value="ECO:0007669"/>
    <property type="project" value="InterPro"/>
</dbReference>
<dbReference type="Gene3D" id="1.25.10.10">
    <property type="entry name" value="Leucine-rich Repeat Variant"/>
    <property type="match status" value="1"/>
</dbReference>
<comment type="caution">
    <text evidence="6">The sequence shown here is derived from an EMBL/GenBank/DDBJ whole genome shotgun (WGS) entry which is preliminary data.</text>
</comment>
<organism evidence="6 7">
    <name type="scientific">Lupinus luteus</name>
    <name type="common">European yellow lupine</name>
    <dbReference type="NCBI Taxonomy" id="3873"/>
    <lineage>
        <taxon>Eukaryota</taxon>
        <taxon>Viridiplantae</taxon>
        <taxon>Streptophyta</taxon>
        <taxon>Embryophyta</taxon>
        <taxon>Tracheophyta</taxon>
        <taxon>Spermatophyta</taxon>
        <taxon>Magnoliopsida</taxon>
        <taxon>eudicotyledons</taxon>
        <taxon>Gunneridae</taxon>
        <taxon>Pentapetalae</taxon>
        <taxon>rosids</taxon>
        <taxon>fabids</taxon>
        <taxon>Fabales</taxon>
        <taxon>Fabaceae</taxon>
        <taxon>Papilionoideae</taxon>
        <taxon>50 kb inversion clade</taxon>
        <taxon>genistoids sensu lato</taxon>
        <taxon>core genistoids</taxon>
        <taxon>Genisteae</taxon>
        <taxon>Lupinus</taxon>
    </lineage>
</organism>
<dbReference type="InterPro" id="IPR011989">
    <property type="entry name" value="ARM-like"/>
</dbReference>
<evidence type="ECO:0000313" key="6">
    <source>
        <dbReference type="EMBL" id="CAL0301411.1"/>
    </source>
</evidence>
<comment type="subcellular location">
    <subcellularLocation>
        <location evidence="1">Cytoplasm</location>
    </subcellularLocation>
</comment>
<proteinExistence type="predicted"/>
<reference evidence="6 7" key="1">
    <citation type="submission" date="2024-03" db="EMBL/GenBank/DDBJ databases">
        <authorList>
            <person name="Martinez-Hernandez J."/>
        </authorList>
    </citation>
    <scope>NUCLEOTIDE SEQUENCE [LARGE SCALE GENOMIC DNA]</scope>
</reference>
<keyword evidence="5" id="KW-0653">Protein transport</keyword>
<keyword evidence="7" id="KW-1185">Reference proteome</keyword>
<gene>
    <name evidence="6" type="ORF">LLUT_LOCUS2471</name>
</gene>
<keyword evidence="3" id="KW-0963">Cytoplasm</keyword>
<keyword evidence="2" id="KW-0813">Transport</keyword>
<dbReference type="PANTHER" id="PTHR10527">
    <property type="entry name" value="IMPORTIN BETA"/>
    <property type="match status" value="1"/>
</dbReference>
<dbReference type="SUPFAM" id="SSF48371">
    <property type="entry name" value="ARM repeat"/>
    <property type="match status" value="1"/>
</dbReference>
<sequence length="668" mass="76000">MASQESPQNHTLGLDLQPFIPSLLESNYIAPFLIFIHKFIQTPINQKHSKKKILDSLSLHYPNSFSLKLAKLLSLNPPIHIRNEAVSLLRKTLSVTRANHIHRIRCDIFAELKSLILQHFKVETEEQLLPSLAATIAGLAYRIYALPLGGWLELLEYIVSCVSLKSNNDDSVLKQRKGMMLLADLPGTIAEHEVFWKKHYSVLCQNLAARMINGNADENLQALAFDSLHMTLKIAQPLGECRIRGSIFLILLKFLDRHSNEEIVVKRVRRLREFVYFMNVDLVLIGKEGNVFRAILRIVAKNGACNEVRCGGIAVLNRLWGDRLNIMEAVMKKLSDVDAQRVTKVSMDMMFESDSQCYEYGKTFLNWLSFRGKGSFVFHMLMSFLKTTYAASEDFKKRHTVMMDIAKFANENISDGSVFAPEIVKMIANEINHALSSIVDCERTKAGIVEGGSEYILEEEIIRGNDFPDRVNAIAFSFLNIIGPRFPDEFQIYHDRYVRELLKARQGSLNTQMGTSEGIGICAKYGGQKFKTIVNEAISKLYSLIEHEHSINGERFSYSAYISDIAVEALGLICKFHWENIDGRPEVIRNWLSFLPLSDDYDLAKNVHGQLSNMLKREDVDVLGPNNENLPKILSILRAILSRRDKLATEETSSEMIEFLDKHVHDMQ</sequence>
<protein>
    <submittedName>
        <fullName evidence="6">Uncharacterized protein</fullName>
    </submittedName>
</protein>
<evidence type="ECO:0000256" key="2">
    <source>
        <dbReference type="ARBA" id="ARBA00022448"/>
    </source>
</evidence>
<dbReference type="Proteomes" id="UP001497480">
    <property type="component" value="Unassembled WGS sequence"/>
</dbReference>
<accession>A0AAV1VX15</accession>
<name>A0AAV1VX15_LUPLU</name>
<dbReference type="EMBL" id="CAXHTB010000002">
    <property type="protein sequence ID" value="CAL0301411.1"/>
    <property type="molecule type" value="Genomic_DNA"/>
</dbReference>
<evidence type="ECO:0000256" key="5">
    <source>
        <dbReference type="ARBA" id="ARBA00022927"/>
    </source>
</evidence>
<dbReference type="AlphaFoldDB" id="A0AAV1VX15"/>
<evidence type="ECO:0000313" key="7">
    <source>
        <dbReference type="Proteomes" id="UP001497480"/>
    </source>
</evidence>
<keyword evidence="4" id="KW-0677">Repeat</keyword>